<dbReference type="Gene3D" id="3.40.50.1700">
    <property type="entry name" value="Glycoside hydrolase family 3 C-terminal domain"/>
    <property type="match status" value="1"/>
</dbReference>
<dbReference type="PANTHER" id="PTHR42715">
    <property type="entry name" value="BETA-GLUCOSIDASE"/>
    <property type="match status" value="1"/>
</dbReference>
<dbReference type="InterPro" id="IPR017853">
    <property type="entry name" value="GH"/>
</dbReference>
<evidence type="ECO:0000256" key="10">
    <source>
        <dbReference type="RuleBase" id="RU361161"/>
    </source>
</evidence>
<evidence type="ECO:0000313" key="15">
    <source>
        <dbReference type="Proteomes" id="UP000613401"/>
    </source>
</evidence>
<feature type="signal peptide" evidence="12">
    <location>
        <begin position="1"/>
        <end position="19"/>
    </location>
</feature>
<sequence>MRTQTLAVAVLAAADHVAAAVAPEGKLHKNRSASAFCIFLYCVHTHCCNCFLCLHGKMYLHYLLGLSALDLTQPNKRDLAYSPPVYPSPWSDPNADGWADAYAKAKDFVSQLTLLEKVNLTTGVGWQGDLCVGNVGSVPRLGLRGLCMQDGPVGIRFSDYNSVFPSGQTVAATWDRSLVYRRAEAIGAEQRAKGVDVVLAPVAGPIGRAPTGGRNWEGFSVDPYLTGVFMAESVKGIQDAGAIACAKHFVGNEQEHFRQAPEAIGYGYNITESLSSNIDDKTMHELYMWPFADAIRAGVGSIMCSYNQVNNSYGCQNSKLLNGLLKGELGFSGFIMSDWQAQHAGAATAVAGLDMSMPGDTLFNTGQTFWGTNLTIAVLNGTVPEYRLDDMALRIMAAFFKVGMKVDEVPEINFSSWTLDTVGPLQYYAKENVQTINQHIDVRKGKEHANLIREIGAKATVLLKNSGSLPLKKPKFLAVIGEDAGPNPKGPNGCSDRGCNDGTLGASWGSGSSNYPYLITPDQALQRRALDDGTRYESILSNYETAATTALITQPGATAIVFVNANSGEGYINVGGNEGDRQNLTLWNSGDELIKNVSSINNNTIVVIHSSGPVLVTDWYENPNVTAILWAGLPGQESGNSITDVLYGDVNPAGKSPFTWGATRESYGADVLYKPNNGEGAPQDDFTEGVFIDYRFFDRATSGSNGTYGNSSNSAPIYPFGFGLSYTKFEFSNLAVAKKDAGEYRPTTGETAAAPTFGNHSTDLNDYVFPKDQARYIYKFIYPWLNVSNAQEASQDPHFGKTAEEFLPPNALDSNPQAKHPASGSPGGNPQLWDILYTVTATVTNKGDIAGDEVAQLYVSLGGPDDPVKVLRGFERIPLAPGASATFTAEITRRDLSNWDVASQNWVISQYPKKVWVGSSSRDLPLSASL</sequence>
<dbReference type="GO" id="GO:0030245">
    <property type="term" value="P:cellulose catabolic process"/>
    <property type="evidence" value="ECO:0007669"/>
    <property type="project" value="UniProtKB-UniPathway"/>
</dbReference>
<dbReference type="Pfam" id="PF14310">
    <property type="entry name" value="Fn3-like"/>
    <property type="match status" value="1"/>
</dbReference>
<keyword evidence="6" id="KW-0325">Glycoprotein</keyword>
<dbReference type="InterPro" id="IPR050288">
    <property type="entry name" value="Cellulose_deg_GH3"/>
</dbReference>
<evidence type="ECO:0000256" key="3">
    <source>
        <dbReference type="ARBA" id="ARBA00005336"/>
    </source>
</evidence>
<reference evidence="14" key="2">
    <citation type="submission" date="2020-03" db="EMBL/GenBank/DDBJ databases">
        <authorList>
            <person name="Fu F.-F."/>
            <person name="Chen J."/>
        </authorList>
    </citation>
    <scope>NUCLEOTIDE SEQUENCE</scope>
    <source>
        <strain evidence="14">Lc1</strain>
    </source>
</reference>
<evidence type="ECO:0000256" key="7">
    <source>
        <dbReference type="ARBA" id="ARBA00023277"/>
    </source>
</evidence>
<dbReference type="Pfam" id="PF00933">
    <property type="entry name" value="Glyco_hydro_3"/>
    <property type="match status" value="1"/>
</dbReference>
<dbReference type="InterPro" id="IPR013783">
    <property type="entry name" value="Ig-like_fold"/>
</dbReference>
<dbReference type="GeneID" id="69013927"/>
<keyword evidence="5 10" id="KW-0378">Hydrolase</keyword>
<dbReference type="AlphaFoldDB" id="A0A8H4CQF0"/>
<comment type="pathway">
    <text evidence="2 10">Glycan metabolism; cellulose degradation.</text>
</comment>
<dbReference type="PRINTS" id="PR00133">
    <property type="entry name" value="GLHYDRLASE3"/>
</dbReference>
<dbReference type="Gene3D" id="2.60.40.10">
    <property type="entry name" value="Immunoglobulins"/>
    <property type="match status" value="1"/>
</dbReference>
<evidence type="ECO:0000256" key="8">
    <source>
        <dbReference type="ARBA" id="ARBA00023295"/>
    </source>
</evidence>
<comment type="catalytic activity">
    <reaction evidence="1 10">
        <text>Hydrolysis of terminal, non-reducing beta-D-glucosyl residues with release of beta-D-glucose.</text>
        <dbReference type="EC" id="3.2.1.21"/>
    </reaction>
</comment>
<dbReference type="FunFam" id="3.20.20.300:FF:000002">
    <property type="entry name" value="Probable beta-glucosidase"/>
    <property type="match status" value="1"/>
</dbReference>
<dbReference type="EMBL" id="WVTB01000022">
    <property type="protein sequence ID" value="KAF3808164.1"/>
    <property type="molecule type" value="Genomic_DNA"/>
</dbReference>
<feature type="domain" description="Fibronectin type III-like" evidence="13">
    <location>
        <begin position="853"/>
        <end position="921"/>
    </location>
</feature>
<dbReference type="EC" id="3.2.1.21" evidence="10"/>
<dbReference type="GO" id="GO:0008422">
    <property type="term" value="F:beta-glucosidase activity"/>
    <property type="evidence" value="ECO:0007669"/>
    <property type="project" value="UniProtKB-EC"/>
</dbReference>
<evidence type="ECO:0000313" key="14">
    <source>
        <dbReference type="EMBL" id="KAF3808164.1"/>
    </source>
</evidence>
<dbReference type="SMART" id="SM01217">
    <property type="entry name" value="Fn3_like"/>
    <property type="match status" value="1"/>
</dbReference>
<evidence type="ECO:0000256" key="4">
    <source>
        <dbReference type="ARBA" id="ARBA00022729"/>
    </source>
</evidence>
<dbReference type="InterPro" id="IPR036962">
    <property type="entry name" value="Glyco_hydro_3_N_sf"/>
</dbReference>
<dbReference type="FunFam" id="3.40.50.1700:FF:000003">
    <property type="entry name" value="Probable beta-glucosidase"/>
    <property type="match status" value="1"/>
</dbReference>
<keyword evidence="15" id="KW-1185">Reference proteome</keyword>
<feature type="chain" id="PRO_5034192013" description="beta-glucosidase" evidence="12">
    <location>
        <begin position="20"/>
        <end position="930"/>
    </location>
</feature>
<dbReference type="InterPro" id="IPR002772">
    <property type="entry name" value="Glyco_hydro_3_C"/>
</dbReference>
<dbReference type="InterPro" id="IPR001764">
    <property type="entry name" value="Glyco_hydro_3_N"/>
</dbReference>
<dbReference type="Gene3D" id="3.20.20.300">
    <property type="entry name" value="Glycoside hydrolase, family 3, N-terminal domain"/>
    <property type="match status" value="1"/>
</dbReference>
<dbReference type="RefSeq" id="XP_045267323.1">
    <property type="nucleotide sequence ID" value="XM_045406777.1"/>
</dbReference>
<feature type="region of interest" description="Disordered" evidence="11">
    <location>
        <begin position="795"/>
        <end position="827"/>
    </location>
</feature>
<keyword evidence="4 12" id="KW-0732">Signal</keyword>
<dbReference type="SUPFAM" id="SSF52279">
    <property type="entry name" value="Beta-D-glucan exohydrolase, C-terminal domain"/>
    <property type="match status" value="1"/>
</dbReference>
<evidence type="ECO:0000256" key="9">
    <source>
        <dbReference type="ARBA" id="ARBA00023326"/>
    </source>
</evidence>
<comment type="similarity">
    <text evidence="3 10">Belongs to the glycosyl hydrolase 3 family.</text>
</comment>
<keyword evidence="8 10" id="KW-0326">Glycosidase</keyword>
<dbReference type="InterPro" id="IPR036881">
    <property type="entry name" value="Glyco_hydro_3_C_sf"/>
</dbReference>
<gene>
    <name evidence="14" type="ORF">GCG54_00006779</name>
</gene>
<evidence type="ECO:0000256" key="2">
    <source>
        <dbReference type="ARBA" id="ARBA00004987"/>
    </source>
</evidence>
<dbReference type="PROSITE" id="PS00775">
    <property type="entry name" value="GLYCOSYL_HYDROL_F3"/>
    <property type="match status" value="1"/>
</dbReference>
<comment type="caution">
    <text evidence="14">The sequence shown here is derived from an EMBL/GenBank/DDBJ whole genome shotgun (WGS) entry which is preliminary data.</text>
</comment>
<organism evidence="14 15">
    <name type="scientific">Colletotrichum gloeosporioides</name>
    <name type="common">Anthracnose fungus</name>
    <name type="synonym">Glomerella cingulata</name>
    <dbReference type="NCBI Taxonomy" id="474922"/>
    <lineage>
        <taxon>Eukaryota</taxon>
        <taxon>Fungi</taxon>
        <taxon>Dikarya</taxon>
        <taxon>Ascomycota</taxon>
        <taxon>Pezizomycotina</taxon>
        <taxon>Sordariomycetes</taxon>
        <taxon>Hypocreomycetidae</taxon>
        <taxon>Glomerellales</taxon>
        <taxon>Glomerellaceae</taxon>
        <taxon>Colletotrichum</taxon>
        <taxon>Colletotrichum gloeosporioides species complex</taxon>
    </lineage>
</organism>
<name>A0A8H4CQF0_COLGL</name>
<evidence type="ECO:0000259" key="13">
    <source>
        <dbReference type="SMART" id="SM01217"/>
    </source>
</evidence>
<evidence type="ECO:0000256" key="12">
    <source>
        <dbReference type="SAM" id="SignalP"/>
    </source>
</evidence>
<keyword evidence="7 10" id="KW-0119">Carbohydrate metabolism</keyword>
<accession>A0A8H4CQF0</accession>
<dbReference type="InterPro" id="IPR026891">
    <property type="entry name" value="Fn3-like"/>
</dbReference>
<evidence type="ECO:0000256" key="1">
    <source>
        <dbReference type="ARBA" id="ARBA00000448"/>
    </source>
</evidence>
<proteinExistence type="inferred from homology"/>
<dbReference type="Proteomes" id="UP000613401">
    <property type="component" value="Unassembled WGS sequence"/>
</dbReference>
<evidence type="ECO:0000256" key="5">
    <source>
        <dbReference type="ARBA" id="ARBA00022801"/>
    </source>
</evidence>
<dbReference type="PANTHER" id="PTHR42715:SF29">
    <property type="entry name" value="BETA-GLUCOSIDASE A-RELATED"/>
    <property type="match status" value="1"/>
</dbReference>
<evidence type="ECO:0000256" key="11">
    <source>
        <dbReference type="SAM" id="MobiDB-lite"/>
    </source>
</evidence>
<reference evidence="14" key="1">
    <citation type="journal article" date="2020" name="Phytopathology">
        <title>Genome sequence and comparative analysis of Colletotrichum gloeosporioides isolated from Liriodendron leaves.</title>
        <authorList>
            <person name="Fu F.F."/>
            <person name="Hao Z."/>
            <person name="Wang P."/>
            <person name="Lu Y."/>
            <person name="Xue L.J."/>
            <person name="Wei G."/>
            <person name="Tian Y."/>
            <person name="Baishi H."/>
            <person name="Xu H."/>
            <person name="Shi J."/>
            <person name="Cheng T."/>
            <person name="Wang G."/>
            <person name="Yi Y."/>
            <person name="Chen J."/>
        </authorList>
    </citation>
    <scope>NUCLEOTIDE SEQUENCE</scope>
    <source>
        <strain evidence="14">Lc1</strain>
    </source>
</reference>
<dbReference type="SUPFAM" id="SSF51445">
    <property type="entry name" value="(Trans)glycosidases"/>
    <property type="match status" value="1"/>
</dbReference>
<keyword evidence="9 10" id="KW-0624">Polysaccharide degradation</keyword>
<evidence type="ECO:0000256" key="6">
    <source>
        <dbReference type="ARBA" id="ARBA00023180"/>
    </source>
</evidence>
<dbReference type="UniPathway" id="UPA00696"/>
<protein>
    <recommendedName>
        <fullName evidence="10">beta-glucosidase</fullName>
        <ecNumber evidence="10">3.2.1.21</ecNumber>
    </recommendedName>
</protein>
<dbReference type="Pfam" id="PF01915">
    <property type="entry name" value="Glyco_hydro_3_C"/>
    <property type="match status" value="1"/>
</dbReference>
<dbReference type="InterPro" id="IPR019800">
    <property type="entry name" value="Glyco_hydro_3_AS"/>
</dbReference>